<sequence length="298" mass="35742">MFGEENLCKSCVILITYGDNYKKKYQGGLPLEDWIREQNEEKKELGQLFQLVKNRCILFNNRCKDMKDKTMQKRKLIDLVNELDQGYTKTQFLKLSKQHHRFILDTQFPRIERKYKRRIQKLFDSFFSIPSSPRNPDRFEDLLQKLRNYLKQLNEKDDPQEIFYDDGEPLVFHNLRKELNKLESMIVRERHVDEIDKELDQLIENLEHNFVMNSIDDLASFVSKLNDIRSNPDCSNNNHKIEIVNKKIWMAKQVITKHSLESQISQLKKDVSTTKLKDFFRNYDPVFKSLKDLRDTID</sequence>
<dbReference type="Proteomes" id="UP001233172">
    <property type="component" value="Unassembled WGS sequence"/>
</dbReference>
<dbReference type="AlphaFoldDB" id="A0AAD8B121"/>
<organism evidence="4 5">
    <name type="scientific">Biomphalaria pfeifferi</name>
    <name type="common">Bloodfluke planorb</name>
    <name type="synonym">Freshwater snail</name>
    <dbReference type="NCBI Taxonomy" id="112525"/>
    <lineage>
        <taxon>Eukaryota</taxon>
        <taxon>Metazoa</taxon>
        <taxon>Spiralia</taxon>
        <taxon>Lophotrochozoa</taxon>
        <taxon>Mollusca</taxon>
        <taxon>Gastropoda</taxon>
        <taxon>Heterobranchia</taxon>
        <taxon>Euthyneura</taxon>
        <taxon>Panpulmonata</taxon>
        <taxon>Hygrophila</taxon>
        <taxon>Lymnaeoidea</taxon>
        <taxon>Planorbidae</taxon>
        <taxon>Biomphalaria</taxon>
    </lineage>
</organism>
<comment type="caution">
    <text evidence="4">The sequence shown here is derived from an EMBL/GenBank/DDBJ whole genome shotgun (WGS) entry which is preliminary data.</text>
</comment>
<evidence type="ECO:0000256" key="1">
    <source>
        <dbReference type="ARBA" id="ARBA00008535"/>
    </source>
</evidence>
<gene>
    <name evidence="4" type="ORF">Bpfe_024509</name>
</gene>
<dbReference type="InterPro" id="IPR027417">
    <property type="entry name" value="P-loop_NTPase"/>
</dbReference>
<evidence type="ECO:0000259" key="3">
    <source>
        <dbReference type="Pfam" id="PF04548"/>
    </source>
</evidence>
<evidence type="ECO:0000313" key="5">
    <source>
        <dbReference type="Proteomes" id="UP001233172"/>
    </source>
</evidence>
<reference evidence="4" key="2">
    <citation type="submission" date="2023-04" db="EMBL/GenBank/DDBJ databases">
        <authorList>
            <person name="Bu L."/>
            <person name="Lu L."/>
            <person name="Laidemitt M.R."/>
            <person name="Zhang S.M."/>
            <person name="Mutuku M."/>
            <person name="Mkoji G."/>
            <person name="Steinauer M."/>
            <person name="Loker E.S."/>
        </authorList>
    </citation>
    <scope>NUCLEOTIDE SEQUENCE</scope>
    <source>
        <strain evidence="4">KasaAsao</strain>
        <tissue evidence="4">Whole Snail</tissue>
    </source>
</reference>
<keyword evidence="2" id="KW-0547">Nucleotide-binding</keyword>
<dbReference type="EMBL" id="JASAOG010000171">
    <property type="protein sequence ID" value="KAK0046048.1"/>
    <property type="molecule type" value="Genomic_DNA"/>
</dbReference>
<dbReference type="GO" id="GO:0005525">
    <property type="term" value="F:GTP binding"/>
    <property type="evidence" value="ECO:0007669"/>
    <property type="project" value="InterPro"/>
</dbReference>
<dbReference type="Pfam" id="PF04548">
    <property type="entry name" value="AIG1"/>
    <property type="match status" value="1"/>
</dbReference>
<accession>A0AAD8B121</accession>
<evidence type="ECO:0000313" key="4">
    <source>
        <dbReference type="EMBL" id="KAK0046048.1"/>
    </source>
</evidence>
<protein>
    <submittedName>
        <fullName evidence="4">GTPase IMAP family member 7-like isoform X2</fullName>
    </submittedName>
</protein>
<comment type="similarity">
    <text evidence="1">Belongs to the TRAFAC class TrmE-Era-EngA-EngB-Septin-like GTPase superfamily. AIG1/Toc34/Toc159-like paraseptin GTPase family. IAN subfamily.</text>
</comment>
<dbReference type="Gene3D" id="3.40.50.300">
    <property type="entry name" value="P-loop containing nucleotide triphosphate hydrolases"/>
    <property type="match status" value="1"/>
</dbReference>
<proteinExistence type="inferred from homology"/>
<feature type="domain" description="AIG1-type G" evidence="3">
    <location>
        <begin position="1"/>
        <end position="93"/>
    </location>
</feature>
<reference evidence="4" key="1">
    <citation type="journal article" date="2023" name="PLoS Negl. Trop. Dis.">
        <title>A genome sequence for Biomphalaria pfeifferi, the major vector snail for the human-infecting parasite Schistosoma mansoni.</title>
        <authorList>
            <person name="Bu L."/>
            <person name="Lu L."/>
            <person name="Laidemitt M.R."/>
            <person name="Zhang S.M."/>
            <person name="Mutuku M."/>
            <person name="Mkoji G."/>
            <person name="Steinauer M."/>
            <person name="Loker E.S."/>
        </authorList>
    </citation>
    <scope>NUCLEOTIDE SEQUENCE</scope>
    <source>
        <strain evidence="4">KasaAsao</strain>
    </source>
</reference>
<dbReference type="InterPro" id="IPR006703">
    <property type="entry name" value="G_AIG1"/>
</dbReference>
<name>A0AAD8B121_BIOPF</name>
<keyword evidence="5" id="KW-1185">Reference proteome</keyword>
<feature type="non-terminal residue" evidence="4">
    <location>
        <position position="298"/>
    </location>
</feature>
<evidence type="ECO:0000256" key="2">
    <source>
        <dbReference type="ARBA" id="ARBA00022741"/>
    </source>
</evidence>